<feature type="transmembrane region" description="Helical" evidence="1">
    <location>
        <begin position="89"/>
        <end position="110"/>
    </location>
</feature>
<dbReference type="RefSeq" id="WP_378576718.1">
    <property type="nucleotide sequence ID" value="NZ_JBHSFQ010000019.1"/>
</dbReference>
<dbReference type="EMBL" id="JBHSFQ010000019">
    <property type="protein sequence ID" value="MFC4563986.1"/>
    <property type="molecule type" value="Genomic_DNA"/>
</dbReference>
<feature type="transmembrane region" description="Helical" evidence="1">
    <location>
        <begin position="30"/>
        <end position="49"/>
    </location>
</feature>
<name>A0ABV9DYK8_9ACTN</name>
<gene>
    <name evidence="2" type="ORF">ACFO4E_19160</name>
</gene>
<accession>A0ABV9DYK8</accession>
<evidence type="ECO:0000313" key="2">
    <source>
        <dbReference type="EMBL" id="MFC4563986.1"/>
    </source>
</evidence>
<sequence length="147" mass="14865">MNAAMNRDQAQQALATAEAAGGTAARGGRWYAGFSVAYAAISVGLTLTVGLAPSLWVIGGATAVSLAAIGALTVYALRRPVAPRRYAALHLCSMVAWGAIYMVVLMGGTGGFKGDLAWWVPGALLTAVPPLVAAAVSARRPAVAAAR</sequence>
<keyword evidence="1" id="KW-0812">Transmembrane</keyword>
<comment type="caution">
    <text evidence="2">The sequence shown here is derived from an EMBL/GenBank/DDBJ whole genome shotgun (WGS) entry which is preliminary data.</text>
</comment>
<feature type="transmembrane region" description="Helical" evidence="1">
    <location>
        <begin position="116"/>
        <end position="138"/>
    </location>
</feature>
<keyword evidence="1" id="KW-0472">Membrane</keyword>
<feature type="transmembrane region" description="Helical" evidence="1">
    <location>
        <begin position="55"/>
        <end position="77"/>
    </location>
</feature>
<dbReference type="Proteomes" id="UP001595923">
    <property type="component" value="Unassembled WGS sequence"/>
</dbReference>
<reference evidence="3" key="1">
    <citation type="journal article" date="2019" name="Int. J. Syst. Evol. Microbiol.">
        <title>The Global Catalogue of Microorganisms (GCM) 10K type strain sequencing project: providing services to taxonomists for standard genome sequencing and annotation.</title>
        <authorList>
            <consortium name="The Broad Institute Genomics Platform"/>
            <consortium name="The Broad Institute Genome Sequencing Center for Infectious Disease"/>
            <person name="Wu L."/>
            <person name="Ma J."/>
        </authorList>
    </citation>
    <scope>NUCLEOTIDE SEQUENCE [LARGE SCALE GENOMIC DNA]</scope>
    <source>
        <strain evidence="3">XZYJ18</strain>
    </source>
</reference>
<evidence type="ECO:0008006" key="4">
    <source>
        <dbReference type="Google" id="ProtNLM"/>
    </source>
</evidence>
<evidence type="ECO:0000256" key="1">
    <source>
        <dbReference type="SAM" id="Phobius"/>
    </source>
</evidence>
<proteinExistence type="predicted"/>
<keyword evidence="3" id="KW-1185">Reference proteome</keyword>
<keyword evidence="1" id="KW-1133">Transmembrane helix</keyword>
<protein>
    <recommendedName>
        <fullName evidence="4">Integral membrane protein</fullName>
    </recommendedName>
</protein>
<organism evidence="2 3">
    <name type="scientific">Nocardiopsis mangrovi</name>
    <dbReference type="NCBI Taxonomy" id="1179818"/>
    <lineage>
        <taxon>Bacteria</taxon>
        <taxon>Bacillati</taxon>
        <taxon>Actinomycetota</taxon>
        <taxon>Actinomycetes</taxon>
        <taxon>Streptosporangiales</taxon>
        <taxon>Nocardiopsidaceae</taxon>
        <taxon>Nocardiopsis</taxon>
    </lineage>
</organism>
<evidence type="ECO:0000313" key="3">
    <source>
        <dbReference type="Proteomes" id="UP001595923"/>
    </source>
</evidence>